<keyword evidence="2" id="KW-1185">Reference proteome</keyword>
<evidence type="ECO:0000313" key="1">
    <source>
        <dbReference type="EMBL" id="SFF09203.1"/>
    </source>
</evidence>
<dbReference type="EMBL" id="FONY01000015">
    <property type="protein sequence ID" value="SFF09203.1"/>
    <property type="molecule type" value="Genomic_DNA"/>
</dbReference>
<dbReference type="Proteomes" id="UP000199513">
    <property type="component" value="Unassembled WGS sequence"/>
</dbReference>
<name>A0A1I2FW53_9BACT</name>
<organism evidence="1 2">
    <name type="scientific">Thermoflexibacter ruber</name>
    <dbReference type="NCBI Taxonomy" id="1003"/>
    <lineage>
        <taxon>Bacteria</taxon>
        <taxon>Pseudomonadati</taxon>
        <taxon>Bacteroidota</taxon>
        <taxon>Cytophagia</taxon>
        <taxon>Cytophagales</taxon>
        <taxon>Thermoflexibacteraceae</taxon>
        <taxon>Thermoflexibacter</taxon>
    </lineage>
</organism>
<protein>
    <submittedName>
        <fullName evidence="1">Uncharacterized protein</fullName>
    </submittedName>
</protein>
<accession>A0A1I2FW53</accession>
<sequence>MILAALLLVDSLAFIVISLMFLEMNLHIQVYSIPNLTISMENK</sequence>
<reference evidence="2" key="1">
    <citation type="submission" date="2016-10" db="EMBL/GenBank/DDBJ databases">
        <authorList>
            <person name="Varghese N."/>
            <person name="Submissions S."/>
        </authorList>
    </citation>
    <scope>NUCLEOTIDE SEQUENCE [LARGE SCALE GENOMIC DNA]</scope>
    <source>
        <strain>GEY</strain>
        <strain evidence="2">DSM 9560</strain>
    </source>
</reference>
<dbReference type="AlphaFoldDB" id="A0A1I2FW53"/>
<dbReference type="STRING" id="1003.SAMN04488541_101587"/>
<evidence type="ECO:0000313" key="2">
    <source>
        <dbReference type="Proteomes" id="UP000199513"/>
    </source>
</evidence>
<proteinExistence type="predicted"/>
<gene>
    <name evidence="1" type="ORF">SAMN04488541_101587</name>
</gene>